<accession>A0A6C0CJC0</accession>
<proteinExistence type="predicted"/>
<reference evidence="1" key="1">
    <citation type="journal article" date="2020" name="Nature">
        <title>Giant virus diversity and host interactions through global metagenomics.</title>
        <authorList>
            <person name="Schulz F."/>
            <person name="Roux S."/>
            <person name="Paez-Espino D."/>
            <person name="Jungbluth S."/>
            <person name="Walsh D.A."/>
            <person name="Denef V.J."/>
            <person name="McMahon K.D."/>
            <person name="Konstantinidis K.T."/>
            <person name="Eloe-Fadrosh E.A."/>
            <person name="Kyrpides N.C."/>
            <person name="Woyke T."/>
        </authorList>
    </citation>
    <scope>NUCLEOTIDE SEQUENCE</scope>
    <source>
        <strain evidence="1">GVMAG-M-3300021120-1</strain>
    </source>
</reference>
<dbReference type="EMBL" id="MN739416">
    <property type="protein sequence ID" value="QHT03769.1"/>
    <property type="molecule type" value="Genomic_DNA"/>
</dbReference>
<evidence type="ECO:0000313" key="1">
    <source>
        <dbReference type="EMBL" id="QHT03769.1"/>
    </source>
</evidence>
<sequence length="145" mass="15497">MATVSNAGAGTSMANLQTGTRGLSAGDWTRLLKLRQARTYVTANLNNNVDIAAQDPPQLPYNAAFLIPRVGGNLKTVRTASMWTDYVASQTADFILRSQATSNGTNINANTLTLTRLCNCTTTAITGVKIPGCQKCSVYTHKTIQ</sequence>
<name>A0A6C0CJC0_9ZZZZ</name>
<dbReference type="AlphaFoldDB" id="A0A6C0CJC0"/>
<protein>
    <submittedName>
        <fullName evidence="1">Uncharacterized protein</fullName>
    </submittedName>
</protein>
<organism evidence="1">
    <name type="scientific">viral metagenome</name>
    <dbReference type="NCBI Taxonomy" id="1070528"/>
    <lineage>
        <taxon>unclassified sequences</taxon>
        <taxon>metagenomes</taxon>
        <taxon>organismal metagenomes</taxon>
    </lineage>
</organism>